<keyword evidence="2" id="KW-1185">Reference proteome</keyword>
<accession>A0A2P6QIY7</accession>
<comment type="caution">
    <text evidence="1">The sequence shown here is derived from an EMBL/GenBank/DDBJ whole genome shotgun (WGS) entry which is preliminary data.</text>
</comment>
<dbReference type="Proteomes" id="UP000238479">
    <property type="component" value="Chromosome 5"/>
</dbReference>
<organism evidence="1 2">
    <name type="scientific">Rosa chinensis</name>
    <name type="common">China rose</name>
    <dbReference type="NCBI Taxonomy" id="74649"/>
    <lineage>
        <taxon>Eukaryota</taxon>
        <taxon>Viridiplantae</taxon>
        <taxon>Streptophyta</taxon>
        <taxon>Embryophyta</taxon>
        <taxon>Tracheophyta</taxon>
        <taxon>Spermatophyta</taxon>
        <taxon>Magnoliopsida</taxon>
        <taxon>eudicotyledons</taxon>
        <taxon>Gunneridae</taxon>
        <taxon>Pentapetalae</taxon>
        <taxon>rosids</taxon>
        <taxon>fabids</taxon>
        <taxon>Rosales</taxon>
        <taxon>Rosaceae</taxon>
        <taxon>Rosoideae</taxon>
        <taxon>Rosoideae incertae sedis</taxon>
        <taxon>Rosa</taxon>
    </lineage>
</organism>
<evidence type="ECO:0000313" key="2">
    <source>
        <dbReference type="Proteomes" id="UP000238479"/>
    </source>
</evidence>
<name>A0A2P6QIY7_ROSCH</name>
<protein>
    <submittedName>
        <fullName evidence="1">Uncharacterized protein</fullName>
    </submittedName>
</protein>
<proteinExistence type="predicted"/>
<dbReference type="Gramene" id="PRQ34141">
    <property type="protein sequence ID" value="PRQ34141"/>
    <property type="gene ID" value="RchiOBHm_Chr5g0065551"/>
</dbReference>
<evidence type="ECO:0000313" key="1">
    <source>
        <dbReference type="EMBL" id="PRQ34141.1"/>
    </source>
</evidence>
<dbReference type="EMBL" id="PDCK01000043">
    <property type="protein sequence ID" value="PRQ34141.1"/>
    <property type="molecule type" value="Genomic_DNA"/>
</dbReference>
<reference evidence="1 2" key="1">
    <citation type="journal article" date="2018" name="Nat. Genet.">
        <title>The Rosa genome provides new insights in the design of modern roses.</title>
        <authorList>
            <person name="Bendahmane M."/>
        </authorList>
    </citation>
    <scope>NUCLEOTIDE SEQUENCE [LARGE SCALE GENOMIC DNA]</scope>
    <source>
        <strain evidence="2">cv. Old Blush</strain>
    </source>
</reference>
<gene>
    <name evidence="1" type="ORF">RchiOBHm_Chr5g0065551</name>
</gene>
<sequence>MVDEADLDLIKVSNSALISAFMMELEAEHLLSSVIMMVCNYQLVHF</sequence>
<dbReference type="AlphaFoldDB" id="A0A2P6QIY7"/>